<dbReference type="Pfam" id="PF00561">
    <property type="entry name" value="Abhydrolase_1"/>
    <property type="match status" value="1"/>
</dbReference>
<protein>
    <submittedName>
        <fullName evidence="3">Pimeloyl-ACP methyl ester carboxylesterase</fullName>
    </submittedName>
</protein>
<evidence type="ECO:0000313" key="3">
    <source>
        <dbReference type="EMBL" id="PRY14103.1"/>
    </source>
</evidence>
<organism evidence="3 4">
    <name type="scientific">Kineococcus rhizosphaerae</name>
    <dbReference type="NCBI Taxonomy" id="559628"/>
    <lineage>
        <taxon>Bacteria</taxon>
        <taxon>Bacillati</taxon>
        <taxon>Actinomycetota</taxon>
        <taxon>Actinomycetes</taxon>
        <taxon>Kineosporiales</taxon>
        <taxon>Kineosporiaceae</taxon>
        <taxon>Kineococcus</taxon>
    </lineage>
</organism>
<dbReference type="PANTHER" id="PTHR43798">
    <property type="entry name" value="MONOACYLGLYCEROL LIPASE"/>
    <property type="match status" value="1"/>
</dbReference>
<feature type="domain" description="AB hydrolase-1" evidence="2">
    <location>
        <begin position="49"/>
        <end position="281"/>
    </location>
</feature>
<feature type="region of interest" description="Disordered" evidence="1">
    <location>
        <begin position="1"/>
        <end position="24"/>
    </location>
</feature>
<dbReference type="RefSeq" id="WP_211298672.1">
    <property type="nucleotide sequence ID" value="NZ_PVZF01000007.1"/>
</dbReference>
<keyword evidence="4" id="KW-1185">Reference proteome</keyword>
<dbReference type="GO" id="GO:0016020">
    <property type="term" value="C:membrane"/>
    <property type="evidence" value="ECO:0007669"/>
    <property type="project" value="TreeGrafter"/>
</dbReference>
<dbReference type="EMBL" id="PVZF01000007">
    <property type="protein sequence ID" value="PRY14103.1"/>
    <property type="molecule type" value="Genomic_DNA"/>
</dbReference>
<dbReference type="PRINTS" id="PR00111">
    <property type="entry name" value="ABHYDROLASE"/>
</dbReference>
<dbReference type="InterPro" id="IPR050266">
    <property type="entry name" value="AB_hydrolase_sf"/>
</dbReference>
<dbReference type="AlphaFoldDB" id="A0A2T0R2Y0"/>
<dbReference type="SUPFAM" id="SSF53474">
    <property type="entry name" value="alpha/beta-Hydrolases"/>
    <property type="match status" value="1"/>
</dbReference>
<evidence type="ECO:0000259" key="2">
    <source>
        <dbReference type="Pfam" id="PF00561"/>
    </source>
</evidence>
<dbReference type="PANTHER" id="PTHR43798:SF5">
    <property type="entry name" value="MONOACYLGLYCEROL LIPASE ABHD6"/>
    <property type="match status" value="1"/>
</dbReference>
<evidence type="ECO:0000313" key="4">
    <source>
        <dbReference type="Proteomes" id="UP000238083"/>
    </source>
</evidence>
<dbReference type="InterPro" id="IPR000073">
    <property type="entry name" value="AB_hydrolase_1"/>
</dbReference>
<name>A0A2T0R2Y0_9ACTN</name>
<comment type="caution">
    <text evidence="3">The sequence shown here is derived from an EMBL/GenBank/DDBJ whole genome shotgun (WGS) entry which is preliminary data.</text>
</comment>
<dbReference type="GO" id="GO:0047372">
    <property type="term" value="F:monoacylglycerol lipase activity"/>
    <property type="evidence" value="ECO:0007669"/>
    <property type="project" value="TreeGrafter"/>
</dbReference>
<gene>
    <name evidence="3" type="ORF">CLV37_107222</name>
</gene>
<accession>A0A2T0R2Y0</accession>
<evidence type="ECO:0000256" key="1">
    <source>
        <dbReference type="SAM" id="MobiDB-lite"/>
    </source>
</evidence>
<dbReference type="Proteomes" id="UP000238083">
    <property type="component" value="Unassembled WGS sequence"/>
</dbReference>
<feature type="compositionally biased region" description="Low complexity" evidence="1">
    <location>
        <begin position="12"/>
        <end position="24"/>
    </location>
</feature>
<proteinExistence type="predicted"/>
<dbReference type="GO" id="GO:0046464">
    <property type="term" value="P:acylglycerol catabolic process"/>
    <property type="evidence" value="ECO:0007669"/>
    <property type="project" value="TreeGrafter"/>
</dbReference>
<reference evidence="3 4" key="1">
    <citation type="submission" date="2018-03" db="EMBL/GenBank/DDBJ databases">
        <title>Genomic Encyclopedia of Archaeal and Bacterial Type Strains, Phase II (KMG-II): from individual species to whole genera.</title>
        <authorList>
            <person name="Goeker M."/>
        </authorList>
    </citation>
    <scope>NUCLEOTIDE SEQUENCE [LARGE SCALE GENOMIC DNA]</scope>
    <source>
        <strain evidence="3 4">DSM 19711</strain>
    </source>
</reference>
<sequence>MTTTPDLRETAPADGTGPTGAAAAPTRTVRVGEDTFAYRRFGEPSATLPPLLLLQHFRGNLDFWDPILLDVLAADREVVTVDQRGVGASTGTTRDDVAATATDTAAFAAALGLRHVDVLGFSLGGHVAQDLALRHPRLVRRLVLGGTAPQGAPNLHPWSEDVFALATADVTTGEDFVALFFSGSTESTRLGWEHLARTAARRQDRDVPTDLATRDAQYTALMAWGVPESAKLERLSAIRQPTLVANGDDDTMMDTRNSHLLAERIPGAQLRIYPDAGHGFLDQYPRLFGEHVRAFLGR</sequence>
<feature type="compositionally biased region" description="Basic and acidic residues" evidence="1">
    <location>
        <begin position="1"/>
        <end position="11"/>
    </location>
</feature>
<dbReference type="Gene3D" id="3.40.50.1820">
    <property type="entry name" value="alpha/beta hydrolase"/>
    <property type="match status" value="1"/>
</dbReference>
<dbReference type="InterPro" id="IPR029058">
    <property type="entry name" value="AB_hydrolase_fold"/>
</dbReference>